<dbReference type="InterPro" id="IPR024079">
    <property type="entry name" value="MetalloPept_cat_dom_sf"/>
</dbReference>
<dbReference type="Gene3D" id="2.60.40.2970">
    <property type="match status" value="1"/>
</dbReference>
<evidence type="ECO:0000313" key="11">
    <source>
        <dbReference type="Proteomes" id="UP000521872"/>
    </source>
</evidence>
<keyword evidence="6" id="KW-0862">Zinc</keyword>
<protein>
    <recommendedName>
        <fullName evidence="9">Lysine-specific metallo-endopeptidase domain-containing protein</fullName>
    </recommendedName>
</protein>
<dbReference type="AlphaFoldDB" id="A0A8H4R4Q1"/>
<dbReference type="GO" id="GO:0046872">
    <property type="term" value="F:metal ion binding"/>
    <property type="evidence" value="ECO:0007669"/>
    <property type="project" value="UniProtKB-KW"/>
</dbReference>
<comment type="similarity">
    <text evidence="2">Belongs to the peptidase M35 family.</text>
</comment>
<evidence type="ECO:0000256" key="4">
    <source>
        <dbReference type="ARBA" id="ARBA00022723"/>
    </source>
</evidence>
<evidence type="ECO:0000256" key="1">
    <source>
        <dbReference type="ARBA" id="ARBA00001947"/>
    </source>
</evidence>
<dbReference type="Gene3D" id="3.40.390.10">
    <property type="entry name" value="Collagenase (Catalytic Domain)"/>
    <property type="match status" value="1"/>
</dbReference>
<feature type="chain" id="PRO_5034462380" description="Lysine-specific metallo-endopeptidase domain-containing protein" evidence="8">
    <location>
        <begin position="20"/>
        <end position="345"/>
    </location>
</feature>
<keyword evidence="7" id="KW-0482">Metalloprotease</keyword>
<keyword evidence="11" id="KW-1185">Reference proteome</keyword>
<dbReference type="Pfam" id="PF14521">
    <property type="entry name" value="Aspzincin_M35"/>
    <property type="match status" value="1"/>
</dbReference>
<accession>A0A8H4R4Q1</accession>
<evidence type="ECO:0000256" key="6">
    <source>
        <dbReference type="ARBA" id="ARBA00022833"/>
    </source>
</evidence>
<dbReference type="InterPro" id="IPR029463">
    <property type="entry name" value="Lys_MEP"/>
</dbReference>
<dbReference type="Proteomes" id="UP000521872">
    <property type="component" value="Unassembled WGS sequence"/>
</dbReference>
<dbReference type="PANTHER" id="PTHR37016">
    <property type="match status" value="1"/>
</dbReference>
<dbReference type="PANTHER" id="PTHR37016:SF3">
    <property type="entry name" value="NEUTRAL PROTEASE 2-RELATED"/>
    <property type="match status" value="1"/>
</dbReference>
<proteinExistence type="inferred from homology"/>
<reference evidence="10 11" key="1">
    <citation type="submission" date="2019-12" db="EMBL/GenBank/DDBJ databases">
        <authorList>
            <person name="Floudas D."/>
            <person name="Bentzer J."/>
            <person name="Ahren D."/>
            <person name="Johansson T."/>
            <person name="Persson P."/>
            <person name="Tunlid A."/>
        </authorList>
    </citation>
    <scope>NUCLEOTIDE SEQUENCE [LARGE SCALE GENOMIC DNA]</scope>
    <source>
        <strain evidence="10 11">CBS 102.39</strain>
    </source>
</reference>
<keyword evidence="5" id="KW-0378">Hydrolase</keyword>
<keyword evidence="3" id="KW-0645">Protease</keyword>
<evidence type="ECO:0000259" key="9">
    <source>
        <dbReference type="SMART" id="SM01351"/>
    </source>
</evidence>
<dbReference type="GO" id="GO:0006508">
    <property type="term" value="P:proteolysis"/>
    <property type="evidence" value="ECO:0007669"/>
    <property type="project" value="UniProtKB-KW"/>
</dbReference>
<comment type="cofactor">
    <cofactor evidence="1">
        <name>Zn(2+)</name>
        <dbReference type="ChEBI" id="CHEBI:29105"/>
    </cofactor>
</comment>
<keyword evidence="8" id="KW-0732">Signal</keyword>
<organism evidence="10 11">
    <name type="scientific">Agrocybe pediades</name>
    <dbReference type="NCBI Taxonomy" id="84607"/>
    <lineage>
        <taxon>Eukaryota</taxon>
        <taxon>Fungi</taxon>
        <taxon>Dikarya</taxon>
        <taxon>Basidiomycota</taxon>
        <taxon>Agaricomycotina</taxon>
        <taxon>Agaricomycetes</taxon>
        <taxon>Agaricomycetidae</taxon>
        <taxon>Agaricales</taxon>
        <taxon>Agaricineae</taxon>
        <taxon>Strophariaceae</taxon>
        <taxon>Agrocybe</taxon>
    </lineage>
</organism>
<dbReference type="SMART" id="SM01351">
    <property type="entry name" value="Aspzincin_M35"/>
    <property type="match status" value="1"/>
</dbReference>
<evidence type="ECO:0000256" key="7">
    <source>
        <dbReference type="ARBA" id="ARBA00023049"/>
    </source>
</evidence>
<dbReference type="InterPro" id="IPR050414">
    <property type="entry name" value="Fungal_M35_metalloproteases"/>
</dbReference>
<feature type="signal peptide" evidence="8">
    <location>
        <begin position="1"/>
        <end position="19"/>
    </location>
</feature>
<sequence>MLSKLALTIITSLALVVEAKSSLLLKTTGPDSVTAVYNLHVVTTLTNTGDDTLKLLNHPGTVLSKLPTHNFDITHESGARPSFRGVFAKYSQKTAVEKNVYTVLSPGQTITVEHDLGQAYNFTTSGEGKYDIGAQKTFYVVNSDSTVSPIEAQVSAHSAKVSGHLSVAPTPHSIVKRANFVGCSADQQNEINAAIPGATAYVADSAAYMSVLFAGTPRYTTWFGVYDAGRRNIVNGHFQQILTNDFARFTYDCTCNLPDTYAFVQRDNFGVIHFCPVFWNSPTLGTDSKAGTIVHEASHFTFNGGTDDVKYGQPPCEALAITDPDSAVRNADSHEFFAENNPPLL</sequence>
<feature type="domain" description="Lysine-specific metallo-endopeptidase" evidence="9">
    <location>
        <begin position="207"/>
        <end position="339"/>
    </location>
</feature>
<keyword evidence="4" id="KW-0479">Metal-binding</keyword>
<evidence type="ECO:0000313" key="10">
    <source>
        <dbReference type="EMBL" id="KAF4622161.1"/>
    </source>
</evidence>
<dbReference type="GO" id="GO:0004222">
    <property type="term" value="F:metalloendopeptidase activity"/>
    <property type="evidence" value="ECO:0007669"/>
    <property type="project" value="InterPro"/>
</dbReference>
<evidence type="ECO:0000256" key="8">
    <source>
        <dbReference type="SAM" id="SignalP"/>
    </source>
</evidence>
<dbReference type="SUPFAM" id="SSF55486">
    <property type="entry name" value="Metalloproteases ('zincins'), catalytic domain"/>
    <property type="match status" value="1"/>
</dbReference>
<gene>
    <name evidence="10" type="ORF">D9613_009110</name>
</gene>
<dbReference type="EMBL" id="JAACJL010000002">
    <property type="protein sequence ID" value="KAF4622161.1"/>
    <property type="molecule type" value="Genomic_DNA"/>
</dbReference>
<name>A0A8H4R4Q1_9AGAR</name>
<evidence type="ECO:0000256" key="5">
    <source>
        <dbReference type="ARBA" id="ARBA00022801"/>
    </source>
</evidence>
<evidence type="ECO:0000256" key="2">
    <source>
        <dbReference type="ARBA" id="ARBA00010279"/>
    </source>
</evidence>
<comment type="caution">
    <text evidence="10">The sequence shown here is derived from an EMBL/GenBank/DDBJ whole genome shotgun (WGS) entry which is preliminary data.</text>
</comment>
<evidence type="ECO:0000256" key="3">
    <source>
        <dbReference type="ARBA" id="ARBA00022670"/>
    </source>
</evidence>